<gene>
    <name evidence="4" type="ORF">F0919_00535</name>
</gene>
<evidence type="ECO:0000313" key="4">
    <source>
        <dbReference type="EMBL" id="KAA5536188.1"/>
    </source>
</evidence>
<accession>A0A5M6CLT6</accession>
<feature type="domain" description="Response regulatory" evidence="3">
    <location>
        <begin position="4"/>
        <end position="119"/>
    </location>
</feature>
<dbReference type="RefSeq" id="WP_150030761.1">
    <property type="nucleotide sequence ID" value="NZ_VWSH01000001.1"/>
</dbReference>
<dbReference type="PANTHER" id="PTHR44591">
    <property type="entry name" value="STRESS RESPONSE REGULATOR PROTEIN 1"/>
    <property type="match status" value="1"/>
</dbReference>
<evidence type="ECO:0000256" key="1">
    <source>
        <dbReference type="ARBA" id="ARBA00022553"/>
    </source>
</evidence>
<organism evidence="4 5">
    <name type="scientific">Taibaiella lutea</name>
    <dbReference type="NCBI Taxonomy" id="2608001"/>
    <lineage>
        <taxon>Bacteria</taxon>
        <taxon>Pseudomonadati</taxon>
        <taxon>Bacteroidota</taxon>
        <taxon>Chitinophagia</taxon>
        <taxon>Chitinophagales</taxon>
        <taxon>Chitinophagaceae</taxon>
        <taxon>Taibaiella</taxon>
    </lineage>
</organism>
<dbReference type="PROSITE" id="PS50110">
    <property type="entry name" value="RESPONSE_REGULATORY"/>
    <property type="match status" value="1"/>
</dbReference>
<protein>
    <submittedName>
        <fullName evidence="4">Response regulator</fullName>
    </submittedName>
</protein>
<dbReference type="PANTHER" id="PTHR44591:SF3">
    <property type="entry name" value="RESPONSE REGULATORY DOMAIN-CONTAINING PROTEIN"/>
    <property type="match status" value="1"/>
</dbReference>
<keyword evidence="1 2" id="KW-0597">Phosphoprotein</keyword>
<dbReference type="InterPro" id="IPR011006">
    <property type="entry name" value="CheY-like_superfamily"/>
</dbReference>
<reference evidence="4 5" key="1">
    <citation type="submission" date="2019-09" db="EMBL/GenBank/DDBJ databases">
        <title>Genome sequence and assembly of Taibaiella sp.</title>
        <authorList>
            <person name="Chhetri G."/>
        </authorList>
    </citation>
    <scope>NUCLEOTIDE SEQUENCE [LARGE SCALE GENOMIC DNA]</scope>
    <source>
        <strain evidence="4 5">KVB11</strain>
    </source>
</reference>
<evidence type="ECO:0000256" key="2">
    <source>
        <dbReference type="PROSITE-ProRule" id="PRU00169"/>
    </source>
</evidence>
<dbReference type="Pfam" id="PF00072">
    <property type="entry name" value="Response_reg"/>
    <property type="match status" value="1"/>
</dbReference>
<sequence>MAKKILIIDDDKDILEMLNIVFQDSEFDVVLSNTGMTADEIKVIHPDIVLLDVKLRNYKLNGDEICMEIKSREDMNYIPVLLVSSENNLRILAEDCNADGYIAKPFDVKNLMSAVRCRFI</sequence>
<comment type="caution">
    <text evidence="4">The sequence shown here is derived from an EMBL/GenBank/DDBJ whole genome shotgun (WGS) entry which is preliminary data.</text>
</comment>
<evidence type="ECO:0000259" key="3">
    <source>
        <dbReference type="PROSITE" id="PS50110"/>
    </source>
</evidence>
<dbReference type="AlphaFoldDB" id="A0A5M6CLT6"/>
<feature type="modified residue" description="4-aspartylphosphate" evidence="2">
    <location>
        <position position="52"/>
    </location>
</feature>
<dbReference type="InterPro" id="IPR001789">
    <property type="entry name" value="Sig_transdc_resp-reg_receiver"/>
</dbReference>
<keyword evidence="5" id="KW-1185">Reference proteome</keyword>
<dbReference type="Proteomes" id="UP000323632">
    <property type="component" value="Unassembled WGS sequence"/>
</dbReference>
<proteinExistence type="predicted"/>
<name>A0A5M6CLT6_9BACT</name>
<dbReference type="Gene3D" id="3.40.50.2300">
    <property type="match status" value="1"/>
</dbReference>
<dbReference type="GO" id="GO:0000160">
    <property type="term" value="P:phosphorelay signal transduction system"/>
    <property type="evidence" value="ECO:0007669"/>
    <property type="project" value="InterPro"/>
</dbReference>
<evidence type="ECO:0000313" key="5">
    <source>
        <dbReference type="Proteomes" id="UP000323632"/>
    </source>
</evidence>
<dbReference type="SMART" id="SM00448">
    <property type="entry name" value="REC"/>
    <property type="match status" value="1"/>
</dbReference>
<dbReference type="EMBL" id="VWSH01000001">
    <property type="protein sequence ID" value="KAA5536188.1"/>
    <property type="molecule type" value="Genomic_DNA"/>
</dbReference>
<dbReference type="SUPFAM" id="SSF52172">
    <property type="entry name" value="CheY-like"/>
    <property type="match status" value="1"/>
</dbReference>
<dbReference type="InterPro" id="IPR050595">
    <property type="entry name" value="Bact_response_regulator"/>
</dbReference>